<organism evidence="10 11">
    <name type="scientific">Candidatus Woesebacteria bacterium GW2011_GWA2_40_7b</name>
    <dbReference type="NCBI Taxonomy" id="1618563"/>
    <lineage>
        <taxon>Bacteria</taxon>
        <taxon>Candidatus Woeseibacteriota</taxon>
    </lineage>
</organism>
<sequence length="71" mass="7677">MRGVVNVIQIVISILLIGLILIQARGTGFGRSNSFGGSSSFSKRGLEKLIFRLTFIVVSLFLIVAIISLLI</sequence>
<evidence type="ECO:0000313" key="10">
    <source>
        <dbReference type="EMBL" id="KKR71141.1"/>
    </source>
</evidence>
<dbReference type="Pfam" id="PF03840">
    <property type="entry name" value="SecG"/>
    <property type="match status" value="1"/>
</dbReference>
<reference evidence="10 11" key="1">
    <citation type="journal article" date="2015" name="Nature">
        <title>rRNA introns, odd ribosomes, and small enigmatic genomes across a large radiation of phyla.</title>
        <authorList>
            <person name="Brown C.T."/>
            <person name="Hug L.A."/>
            <person name="Thomas B.C."/>
            <person name="Sharon I."/>
            <person name="Castelle C.J."/>
            <person name="Singh A."/>
            <person name="Wilkins M.J."/>
            <person name="Williams K.H."/>
            <person name="Banfield J.F."/>
        </authorList>
    </citation>
    <scope>NUCLEOTIDE SEQUENCE [LARGE SCALE GENOMIC DNA]</scope>
</reference>
<keyword evidence="9" id="KW-1003">Cell membrane</keyword>
<proteinExistence type="inferred from homology"/>
<keyword evidence="5 9" id="KW-0653">Protein transport</keyword>
<dbReference type="NCBIfam" id="TIGR00810">
    <property type="entry name" value="secG"/>
    <property type="match status" value="1"/>
</dbReference>
<dbReference type="InterPro" id="IPR004692">
    <property type="entry name" value="SecG"/>
</dbReference>
<comment type="caution">
    <text evidence="10">The sequence shown here is derived from an EMBL/GenBank/DDBJ whole genome shotgun (WGS) entry which is preliminary data.</text>
</comment>
<evidence type="ECO:0000313" key="11">
    <source>
        <dbReference type="Proteomes" id="UP000034562"/>
    </source>
</evidence>
<keyword evidence="7 9" id="KW-0811">Translocation</keyword>
<evidence type="ECO:0000256" key="3">
    <source>
        <dbReference type="ARBA" id="ARBA00022448"/>
    </source>
</evidence>
<comment type="similarity">
    <text evidence="2 9">Belongs to the SecG family.</text>
</comment>
<dbReference type="PRINTS" id="PR01651">
    <property type="entry name" value="SECGEXPORT"/>
</dbReference>
<dbReference type="EMBL" id="LBZK01000007">
    <property type="protein sequence ID" value="KKR71141.1"/>
    <property type="molecule type" value="Genomic_DNA"/>
</dbReference>
<keyword evidence="3 9" id="KW-0813">Transport</keyword>
<evidence type="ECO:0000256" key="9">
    <source>
        <dbReference type="RuleBase" id="RU365087"/>
    </source>
</evidence>
<dbReference type="STRING" id="1618563.UU12_C0007G0012"/>
<keyword evidence="4 9" id="KW-0812">Transmembrane</keyword>
<evidence type="ECO:0000256" key="1">
    <source>
        <dbReference type="ARBA" id="ARBA00004141"/>
    </source>
</evidence>
<gene>
    <name evidence="10" type="ORF">UU12_C0007G0012</name>
</gene>
<evidence type="ECO:0000256" key="2">
    <source>
        <dbReference type="ARBA" id="ARBA00008445"/>
    </source>
</evidence>
<accession>A0A0G0T8Q0</accession>
<comment type="subcellular location">
    <subcellularLocation>
        <location evidence="9">Cell membrane</location>
        <topology evidence="9">Multi-pass membrane protein</topology>
    </subcellularLocation>
    <subcellularLocation>
        <location evidence="1">Membrane</location>
        <topology evidence="1">Multi-pass membrane protein</topology>
    </subcellularLocation>
</comment>
<dbReference type="AlphaFoldDB" id="A0A0G0T8Q0"/>
<comment type="function">
    <text evidence="9">Involved in protein export. Participates in an early event of protein translocation.</text>
</comment>
<keyword evidence="8 9" id="KW-0472">Membrane</keyword>
<name>A0A0G0T8Q0_9BACT</name>
<protein>
    <recommendedName>
        <fullName evidence="9">Protein-export membrane protein SecG</fullName>
    </recommendedName>
</protein>
<dbReference type="Proteomes" id="UP000034562">
    <property type="component" value="Unassembled WGS sequence"/>
</dbReference>
<dbReference type="GO" id="GO:0015450">
    <property type="term" value="F:protein-transporting ATPase activity"/>
    <property type="evidence" value="ECO:0007669"/>
    <property type="project" value="UniProtKB-UniRule"/>
</dbReference>
<evidence type="ECO:0000256" key="4">
    <source>
        <dbReference type="ARBA" id="ARBA00022692"/>
    </source>
</evidence>
<evidence type="ECO:0000256" key="5">
    <source>
        <dbReference type="ARBA" id="ARBA00022927"/>
    </source>
</evidence>
<dbReference type="GO" id="GO:0005886">
    <property type="term" value="C:plasma membrane"/>
    <property type="evidence" value="ECO:0007669"/>
    <property type="project" value="UniProtKB-SubCell"/>
</dbReference>
<evidence type="ECO:0000256" key="7">
    <source>
        <dbReference type="ARBA" id="ARBA00023010"/>
    </source>
</evidence>
<dbReference type="GO" id="GO:0009306">
    <property type="term" value="P:protein secretion"/>
    <property type="evidence" value="ECO:0007669"/>
    <property type="project" value="UniProtKB-UniRule"/>
</dbReference>
<feature type="transmembrane region" description="Helical" evidence="9">
    <location>
        <begin position="49"/>
        <end position="70"/>
    </location>
</feature>
<keyword evidence="6 9" id="KW-1133">Transmembrane helix</keyword>
<evidence type="ECO:0000256" key="6">
    <source>
        <dbReference type="ARBA" id="ARBA00022989"/>
    </source>
</evidence>
<feature type="transmembrane region" description="Helical" evidence="9">
    <location>
        <begin position="6"/>
        <end position="28"/>
    </location>
</feature>
<evidence type="ECO:0000256" key="8">
    <source>
        <dbReference type="ARBA" id="ARBA00023136"/>
    </source>
</evidence>